<keyword evidence="3 17" id="KW-0963">Cytoplasm</keyword>
<feature type="region of interest" description="Pyrophosphorylase" evidence="17">
    <location>
        <begin position="1"/>
        <end position="296"/>
    </location>
</feature>
<evidence type="ECO:0000256" key="13">
    <source>
        <dbReference type="ARBA" id="ARBA00023316"/>
    </source>
</evidence>
<comment type="cofactor">
    <cofactor evidence="17">
        <name>Mg(2+)</name>
        <dbReference type="ChEBI" id="CHEBI:18420"/>
    </cofactor>
    <text evidence="17">Binds 1 Mg(2+) ion per subunit.</text>
</comment>
<evidence type="ECO:0000256" key="2">
    <source>
        <dbReference type="ARBA" id="ARBA00007947"/>
    </source>
</evidence>
<reference evidence="19 20" key="1">
    <citation type="submission" date="2015-08" db="EMBL/GenBank/DDBJ databases">
        <title>Genome sequence of the pristinamycin over-producing bacterium Streptomyces pristinaespiralis HCCB10218.</title>
        <authorList>
            <person name="Tian J."/>
            <person name="Yang J."/>
            <person name="Li L."/>
            <person name="Ruan L."/>
            <person name="Wei W."/>
            <person name="Zheng G."/>
            <person name="Wei Z."/>
            <person name="Yang S."/>
            <person name="Ge M."/>
            <person name="Jiang W."/>
            <person name="Lu Y."/>
        </authorList>
    </citation>
    <scope>NUCLEOTIDE SEQUENCE [LARGE SCALE GENOMIC DNA]</scope>
    <source>
        <strain evidence="19 20">HCCB 10218</strain>
    </source>
</reference>
<dbReference type="EMBL" id="CP011340">
    <property type="protein sequence ID" value="ALC22726.1"/>
    <property type="molecule type" value="Genomic_DNA"/>
</dbReference>
<comment type="subunit">
    <text evidence="17">Homotrimer.</text>
</comment>
<comment type="caution">
    <text evidence="17">Lacks conserved residue(s) required for the propagation of feature annotation.</text>
</comment>
<dbReference type="AlphaFoldDB" id="A0A0M4DDX0"/>
<feature type="binding site" evidence="17">
    <location>
        <position position="432"/>
    </location>
    <ligand>
        <name>UDP-N-acetyl-alpha-D-glucosamine</name>
        <dbReference type="ChEBI" id="CHEBI:57705"/>
    </ligand>
</feature>
<keyword evidence="10 17" id="KW-0573">Peptidoglycan synthesis</keyword>
<dbReference type="InterPro" id="IPR050065">
    <property type="entry name" value="GlmU-like"/>
</dbReference>
<evidence type="ECO:0000256" key="6">
    <source>
        <dbReference type="ARBA" id="ARBA00022723"/>
    </source>
</evidence>
<evidence type="ECO:0000256" key="5">
    <source>
        <dbReference type="ARBA" id="ARBA00022695"/>
    </source>
</evidence>
<feature type="region of interest" description="Linker" evidence="17">
    <location>
        <begin position="297"/>
        <end position="317"/>
    </location>
</feature>
<keyword evidence="6 17" id="KW-0479">Metal-binding</keyword>
<dbReference type="PATRIC" id="fig|38300.4.peg.4635"/>
<feature type="binding site" evidence="17">
    <location>
        <position position="443"/>
    </location>
    <ligand>
        <name>UDP-N-acetyl-alpha-D-glucosamine</name>
        <dbReference type="ChEBI" id="CHEBI:57705"/>
    </ligand>
</feature>
<organism evidence="19">
    <name type="scientific">Streptomyces pristinaespiralis</name>
    <dbReference type="NCBI Taxonomy" id="38300"/>
    <lineage>
        <taxon>Bacteria</taxon>
        <taxon>Bacillati</taxon>
        <taxon>Actinomycetota</taxon>
        <taxon>Actinomycetes</taxon>
        <taxon>Kitasatosporales</taxon>
        <taxon>Streptomycetaceae</taxon>
        <taxon>Streptomyces</taxon>
    </lineage>
</organism>
<dbReference type="InterPro" id="IPR029044">
    <property type="entry name" value="Nucleotide-diphossugar_trans"/>
</dbReference>
<dbReference type="InterPro" id="IPR011004">
    <property type="entry name" value="Trimer_LpxA-like_sf"/>
</dbReference>
<feature type="active site" description="Proton acceptor" evidence="17">
    <location>
        <position position="429"/>
    </location>
</feature>
<feature type="binding site" evidence="17">
    <location>
        <position position="417"/>
    </location>
    <ligand>
        <name>UDP-N-acetyl-alpha-D-glucosamine</name>
        <dbReference type="ChEBI" id="CHEBI:57705"/>
    </ligand>
</feature>
<dbReference type="KEGG" id="spri:SPRI_4420"/>
<dbReference type="STRING" id="38300.SPRI_4420"/>
<comment type="catalytic activity">
    <reaction evidence="14 17">
        <text>alpha-D-glucosamine 1-phosphate + acetyl-CoA = N-acetyl-alpha-D-glucosamine 1-phosphate + CoA + H(+)</text>
        <dbReference type="Rhea" id="RHEA:13725"/>
        <dbReference type="ChEBI" id="CHEBI:15378"/>
        <dbReference type="ChEBI" id="CHEBI:57287"/>
        <dbReference type="ChEBI" id="CHEBI:57288"/>
        <dbReference type="ChEBI" id="CHEBI:57776"/>
        <dbReference type="ChEBI" id="CHEBI:58516"/>
        <dbReference type="EC" id="2.3.1.157"/>
    </reaction>
</comment>
<feature type="binding site" evidence="17">
    <location>
        <begin position="61"/>
        <end position="64"/>
    </location>
    <ligand>
        <name>UDP-N-acetyl-alpha-D-glucosamine</name>
        <dbReference type="ChEBI" id="CHEBI:57705"/>
    </ligand>
</feature>
<dbReference type="GO" id="GO:0003977">
    <property type="term" value="F:UDP-N-acetylglucosamine diphosphorylase activity"/>
    <property type="evidence" value="ECO:0007669"/>
    <property type="project" value="UniProtKB-UniRule"/>
</dbReference>
<dbReference type="UniPathway" id="UPA00973"/>
<dbReference type="InterPro" id="IPR005882">
    <property type="entry name" value="Bifunctional_GlmU"/>
</dbReference>
<evidence type="ECO:0000256" key="12">
    <source>
        <dbReference type="ARBA" id="ARBA00023315"/>
    </source>
</evidence>
<dbReference type="CDD" id="cd02540">
    <property type="entry name" value="GT2_GlmU_N_bac"/>
    <property type="match status" value="1"/>
</dbReference>
<evidence type="ECO:0000256" key="16">
    <source>
        <dbReference type="ARBA" id="ARBA00049628"/>
    </source>
</evidence>
<evidence type="ECO:0000256" key="8">
    <source>
        <dbReference type="ARBA" id="ARBA00022842"/>
    </source>
</evidence>
<comment type="pathway">
    <text evidence="17">Nucleotide-sugar biosynthesis; UDP-N-acetyl-alpha-D-glucosamine biosynthesis; UDP-N-acetyl-alpha-D-glucosamine from N-acetyl-alpha-D-glucosamine 1-phosphate: step 1/1.</text>
</comment>
<evidence type="ECO:0000256" key="3">
    <source>
        <dbReference type="ARBA" id="ARBA00022490"/>
    </source>
</evidence>
<dbReference type="InterPro" id="IPR025877">
    <property type="entry name" value="MobA-like_NTP_Trfase"/>
</dbReference>
<dbReference type="EC" id="2.7.7.23" evidence="17"/>
<dbReference type="GO" id="GO:0019134">
    <property type="term" value="F:glucosamine-1-phosphate N-acetyltransferase activity"/>
    <property type="evidence" value="ECO:0007669"/>
    <property type="project" value="UniProtKB-UniRule"/>
</dbReference>
<dbReference type="GO" id="GO:0071555">
    <property type="term" value="P:cell wall organization"/>
    <property type="evidence" value="ECO:0007669"/>
    <property type="project" value="UniProtKB-KW"/>
</dbReference>
<evidence type="ECO:0000313" key="20">
    <source>
        <dbReference type="Proteomes" id="UP000060513"/>
    </source>
</evidence>
<feature type="region of interest" description="N-acetyltransferase" evidence="17">
    <location>
        <begin position="318"/>
        <end position="540"/>
    </location>
</feature>
<feature type="binding site" evidence="17">
    <location>
        <position position="471"/>
    </location>
    <ligand>
        <name>acetyl-CoA</name>
        <dbReference type="ChEBI" id="CHEBI:57288"/>
    </ligand>
</feature>
<dbReference type="Proteomes" id="UP000060513">
    <property type="component" value="Chromosome"/>
</dbReference>
<name>A0A0M4DDX0_STRPR</name>
<evidence type="ECO:0000256" key="9">
    <source>
        <dbReference type="ARBA" id="ARBA00022960"/>
    </source>
</evidence>
<proteinExistence type="inferred from homology"/>
<evidence type="ECO:0000256" key="7">
    <source>
        <dbReference type="ARBA" id="ARBA00022737"/>
    </source>
</evidence>
<dbReference type="Pfam" id="PF12804">
    <property type="entry name" value="NTP_transf_3"/>
    <property type="match status" value="1"/>
</dbReference>
<feature type="binding site" evidence="17">
    <location>
        <position position="399"/>
    </location>
    <ligand>
        <name>UDP-N-acetyl-alpha-D-glucosamine</name>
        <dbReference type="ChEBI" id="CHEBI:57705"/>
    </ligand>
</feature>
<keyword evidence="9 17" id="KW-0133">Cell shape</keyword>
<evidence type="ECO:0000256" key="15">
    <source>
        <dbReference type="ARBA" id="ARBA00048493"/>
    </source>
</evidence>
<keyword evidence="5 17" id="KW-0548">Nucleotidyltransferase</keyword>
<comment type="similarity">
    <text evidence="1 17">In the C-terminal section; belongs to the transferase hexapeptide repeat family.</text>
</comment>
<feature type="binding site" evidence="17">
    <location>
        <position position="205"/>
    </location>
    <ligand>
        <name>UDP-N-acetyl-alpha-D-glucosamine</name>
        <dbReference type="ChEBI" id="CHEBI:57705"/>
    </ligand>
</feature>
<keyword evidence="12 17" id="KW-0012">Acyltransferase</keyword>
<feature type="binding site" evidence="17">
    <location>
        <position position="294"/>
    </location>
    <ligand>
        <name>Mg(2+)</name>
        <dbReference type="ChEBI" id="CHEBI:18420"/>
    </ligand>
</feature>
<feature type="binding site" evidence="17">
    <location>
        <position position="489"/>
    </location>
    <ligand>
        <name>acetyl-CoA</name>
        <dbReference type="ChEBI" id="CHEBI:57288"/>
    </ligand>
</feature>
<comment type="pathway">
    <text evidence="17">Bacterial outer membrane biogenesis; LPS lipid A biosynthesis.</text>
</comment>
<feature type="binding site" evidence="17">
    <location>
        <position position="75"/>
    </location>
    <ligand>
        <name>UDP-N-acetyl-alpha-D-glucosamine</name>
        <dbReference type="ChEBI" id="CHEBI:57705"/>
    </ligand>
</feature>
<dbReference type="SUPFAM" id="SSF53448">
    <property type="entry name" value="Nucleotide-diphospho-sugar transferases"/>
    <property type="match status" value="1"/>
</dbReference>
<evidence type="ECO:0000256" key="17">
    <source>
        <dbReference type="HAMAP-Rule" id="MF_01631"/>
    </source>
</evidence>
<comment type="catalytic activity">
    <reaction evidence="15 17">
        <text>N-acetyl-alpha-D-glucosamine 1-phosphate + UTP + H(+) = UDP-N-acetyl-alpha-D-glucosamine + diphosphate</text>
        <dbReference type="Rhea" id="RHEA:13509"/>
        <dbReference type="ChEBI" id="CHEBI:15378"/>
        <dbReference type="ChEBI" id="CHEBI:33019"/>
        <dbReference type="ChEBI" id="CHEBI:46398"/>
        <dbReference type="ChEBI" id="CHEBI:57705"/>
        <dbReference type="ChEBI" id="CHEBI:57776"/>
        <dbReference type="EC" id="2.7.7.23"/>
    </reaction>
</comment>
<dbReference type="NCBIfam" id="NF010932">
    <property type="entry name" value="PRK14352.1"/>
    <property type="match status" value="1"/>
</dbReference>
<evidence type="ECO:0000259" key="18">
    <source>
        <dbReference type="Pfam" id="PF12804"/>
    </source>
</evidence>
<accession>A0A0M4DDX0</accession>
<evidence type="ECO:0000256" key="11">
    <source>
        <dbReference type="ARBA" id="ARBA00023268"/>
    </source>
</evidence>
<dbReference type="GO" id="GO:0016020">
    <property type="term" value="C:membrane"/>
    <property type="evidence" value="ECO:0007669"/>
    <property type="project" value="GOC"/>
</dbReference>
<dbReference type="NCBIfam" id="TIGR01173">
    <property type="entry name" value="glmU"/>
    <property type="match status" value="1"/>
</dbReference>
<feature type="binding site" evidence="17">
    <location>
        <position position="294"/>
    </location>
    <ligand>
        <name>UDP-N-acetyl-alpha-D-glucosamine</name>
        <dbReference type="ChEBI" id="CHEBI:57705"/>
    </ligand>
</feature>
<dbReference type="Gene3D" id="3.90.550.10">
    <property type="entry name" value="Spore Coat Polysaccharide Biosynthesis Protein SpsA, Chain A"/>
    <property type="match status" value="1"/>
</dbReference>
<sequence length="540" mass="55808">MPYVRVRVLAGELSTFGSWPARSGPALVSGPKPPGILRLSHHPKPKGIPVSANRPAAVVVLAAGEGTRMKSKTPKVLHEIAGRSLVGHVVSAARELGPEQLVVVVGHAREQVEAHLGEHYAGTRTAFQAEQNGTGHAVRMGLEELGDAWGSPQAEGSGGGTVVVVCGDTPLLSGATLSALTATHTADGNAVTVLTAEVPDSTGYGRIVRDAATGAVTAIVEHKDATDEQRAIREINSGVFAFDGQLLADALTKVRTDNSQGEEYLTDVLGILREAGHRVGASVAGDHREILGINNRVQLAEARRLMNERLLEQAMMAGVTVVDPASVIVDVTVTFEPDAVVHPGTQLLGATHIGEGAEVGPNSRLTNTTVRAGARVDNTVADSATVGEGATVGPFAYLRPGTRLGVKAKAGTFVEVKNSSLGEGTKVPHLSYVGDATIGDYTNIGAASVFVNYDGESKHHTTIGSHCRTGSDNMFVAPVTVGDGAYTAAGSVITKDVPAGSLAVARGQQRNIEGWVARKRPGSAAAQAAAVATEQVAEEN</sequence>
<comment type="pathway">
    <text evidence="17">Nucleotide-sugar biosynthesis; UDP-N-acetyl-alpha-D-glucosamine biosynthesis; N-acetyl-alpha-D-glucosamine 1-phosphate from alpha-D-glucosamine 6-phosphate (route II): step 2/2.</text>
</comment>
<dbReference type="PANTHER" id="PTHR43584:SF3">
    <property type="entry name" value="BIFUNCTIONAL PROTEIN GLMU"/>
    <property type="match status" value="1"/>
</dbReference>
<dbReference type="InterPro" id="IPR038009">
    <property type="entry name" value="GlmU_C_LbH"/>
</dbReference>
<dbReference type="GO" id="GO:0000287">
    <property type="term" value="F:magnesium ion binding"/>
    <property type="evidence" value="ECO:0007669"/>
    <property type="project" value="UniProtKB-UniRule"/>
</dbReference>
<dbReference type="GO" id="GO:0009252">
    <property type="term" value="P:peptidoglycan biosynthetic process"/>
    <property type="evidence" value="ECO:0007669"/>
    <property type="project" value="UniProtKB-UniRule"/>
</dbReference>
<evidence type="ECO:0000313" key="19">
    <source>
        <dbReference type="EMBL" id="ALC22726.1"/>
    </source>
</evidence>
<dbReference type="GO" id="GO:0008360">
    <property type="term" value="P:regulation of cell shape"/>
    <property type="evidence" value="ECO:0007669"/>
    <property type="project" value="UniProtKB-KW"/>
</dbReference>
<feature type="binding site" evidence="17">
    <location>
        <begin position="452"/>
        <end position="453"/>
    </location>
    <ligand>
        <name>acetyl-CoA</name>
        <dbReference type="ChEBI" id="CHEBI:57288"/>
    </ligand>
</feature>
<dbReference type="GO" id="GO:0006048">
    <property type="term" value="P:UDP-N-acetylglucosamine biosynthetic process"/>
    <property type="evidence" value="ECO:0007669"/>
    <property type="project" value="UniProtKB-UniPathway"/>
</dbReference>
<dbReference type="EC" id="2.3.1.157" evidence="17"/>
<evidence type="ECO:0000256" key="4">
    <source>
        <dbReference type="ARBA" id="ARBA00022679"/>
    </source>
</evidence>
<feature type="domain" description="MobA-like NTP transferase" evidence="18">
    <location>
        <begin position="58"/>
        <end position="197"/>
    </location>
</feature>
<keyword evidence="11 17" id="KW-0511">Multifunctional enzyme</keyword>
<evidence type="ECO:0000256" key="10">
    <source>
        <dbReference type="ARBA" id="ARBA00022984"/>
    </source>
</evidence>
<comment type="similarity">
    <text evidence="2 17">In the N-terminal section; belongs to the N-acetylglucosamine-1-phosphate uridyltransferase family.</text>
</comment>
<keyword evidence="13 17" id="KW-0961">Cell wall biogenesis/degradation</keyword>
<dbReference type="Gene3D" id="2.160.10.10">
    <property type="entry name" value="Hexapeptide repeat proteins"/>
    <property type="match status" value="1"/>
</dbReference>
<dbReference type="SUPFAM" id="SSF51161">
    <property type="entry name" value="Trimeric LpxA-like enzymes"/>
    <property type="match status" value="1"/>
</dbReference>
<feature type="binding site" evidence="17">
    <location>
        <position position="446"/>
    </location>
    <ligand>
        <name>acetyl-CoA</name>
        <dbReference type="ChEBI" id="CHEBI:57288"/>
    </ligand>
</feature>
<feature type="binding site" evidence="17">
    <location>
        <begin position="133"/>
        <end position="134"/>
    </location>
    <ligand>
        <name>UDP-N-acetyl-alpha-D-glucosamine</name>
        <dbReference type="ChEBI" id="CHEBI:57705"/>
    </ligand>
</feature>
<dbReference type="HAMAP" id="MF_01631">
    <property type="entry name" value="GlmU"/>
    <property type="match status" value="1"/>
</dbReference>
<feature type="binding site" evidence="17">
    <location>
        <position position="221"/>
    </location>
    <ligand>
        <name>UDP-N-acetyl-alpha-D-glucosamine</name>
        <dbReference type="ChEBI" id="CHEBI:57705"/>
    </ligand>
</feature>
<feature type="binding site" evidence="17">
    <location>
        <position position="236"/>
    </location>
    <ligand>
        <name>UDP-N-acetyl-alpha-D-glucosamine</name>
        <dbReference type="ChEBI" id="CHEBI:57705"/>
    </ligand>
</feature>
<keyword evidence="7 17" id="KW-0677">Repeat</keyword>
<protein>
    <recommendedName>
        <fullName evidence="17">Bifunctional protein GlmU</fullName>
    </recommendedName>
    <domain>
        <recommendedName>
            <fullName evidence="17">UDP-N-acetylglucosamine pyrophosphorylase</fullName>
            <ecNumber evidence="17">2.7.7.23</ecNumber>
        </recommendedName>
        <alternativeName>
            <fullName evidence="17">N-acetylglucosamine-1-phosphate uridyltransferase</fullName>
        </alternativeName>
    </domain>
    <domain>
        <recommendedName>
            <fullName evidence="17">Glucosamine-1-phosphate N-acetyltransferase</fullName>
            <ecNumber evidence="17">2.3.1.157</ecNumber>
        </recommendedName>
    </domain>
</protein>
<dbReference type="CDD" id="cd03353">
    <property type="entry name" value="LbH_GlmU_C"/>
    <property type="match status" value="1"/>
</dbReference>
<comment type="function">
    <text evidence="16 17">Catalyzes the last two sequential reactions in the de novo biosynthetic pathway for UDP-N-acetylglucosamine (UDP-GlcNAc). The C-terminal domain catalyzes the transfer of acetyl group from acetyl coenzyme A to glucosamine-1-phosphate (GlcN-1-P) to produce N-acetylglucosamine-1-phosphate (GlcNAc-1-P), which is converted into UDP-GlcNAc by the transfer of uridine 5-monophosphate (from uridine 5-triphosphate), a reaction catalyzed by the N-terminal domain.</text>
</comment>
<feature type="binding site" evidence="17">
    <location>
        <position position="128"/>
    </location>
    <ligand>
        <name>UDP-N-acetyl-alpha-D-glucosamine</name>
        <dbReference type="ChEBI" id="CHEBI:57705"/>
    </ligand>
</feature>
<evidence type="ECO:0000256" key="1">
    <source>
        <dbReference type="ARBA" id="ARBA00007707"/>
    </source>
</evidence>
<keyword evidence="4 17" id="KW-0808">Transferase</keyword>
<feature type="binding site" evidence="17">
    <location>
        <position position="168"/>
    </location>
    <ligand>
        <name>Mg(2+)</name>
        <dbReference type="ChEBI" id="CHEBI:18420"/>
    </ligand>
</feature>
<dbReference type="UniPathway" id="UPA00113">
    <property type="reaction ID" value="UER00532"/>
</dbReference>
<gene>
    <name evidence="17" type="primary">glmU</name>
    <name evidence="19" type="ORF">SPRI_4420</name>
</gene>
<evidence type="ECO:0000256" key="14">
    <source>
        <dbReference type="ARBA" id="ARBA00048247"/>
    </source>
</evidence>
<dbReference type="GO" id="GO:0000902">
    <property type="term" value="P:cell morphogenesis"/>
    <property type="evidence" value="ECO:0007669"/>
    <property type="project" value="UniProtKB-UniRule"/>
</dbReference>
<comment type="subcellular location">
    <subcellularLocation>
        <location evidence="17">Cytoplasm</location>
    </subcellularLocation>
</comment>
<dbReference type="GO" id="GO:0009245">
    <property type="term" value="P:lipid A biosynthetic process"/>
    <property type="evidence" value="ECO:0007669"/>
    <property type="project" value="UniProtKB-UniRule"/>
</dbReference>
<dbReference type="GO" id="GO:0005737">
    <property type="term" value="C:cytoplasm"/>
    <property type="evidence" value="ECO:0007669"/>
    <property type="project" value="UniProtKB-SubCell"/>
</dbReference>
<keyword evidence="8 17" id="KW-0460">Magnesium</keyword>
<feature type="binding site" evidence="17">
    <location>
        <position position="506"/>
    </location>
    <ligand>
        <name>acetyl-CoA</name>
        <dbReference type="ChEBI" id="CHEBI:57288"/>
    </ligand>
</feature>
<dbReference type="PANTHER" id="PTHR43584">
    <property type="entry name" value="NUCLEOTIDYL TRANSFERASE"/>
    <property type="match status" value="1"/>
</dbReference>